<accession>A0AAE0T2G8</accession>
<dbReference type="AlphaFoldDB" id="A0AAE0T2G8"/>
<evidence type="ECO:0000256" key="1">
    <source>
        <dbReference type="SAM" id="SignalP"/>
    </source>
</evidence>
<dbReference type="EMBL" id="JAEAOA010000298">
    <property type="protein sequence ID" value="KAK3602529.1"/>
    <property type="molecule type" value="Genomic_DNA"/>
</dbReference>
<comment type="caution">
    <text evidence="2">The sequence shown here is derived from an EMBL/GenBank/DDBJ whole genome shotgun (WGS) entry which is preliminary data.</text>
</comment>
<evidence type="ECO:0000313" key="2">
    <source>
        <dbReference type="EMBL" id="KAK3602529.1"/>
    </source>
</evidence>
<reference evidence="2" key="1">
    <citation type="journal article" date="2021" name="Genome Biol. Evol.">
        <title>A High-Quality Reference Genome for a Parasitic Bivalve with Doubly Uniparental Inheritance (Bivalvia: Unionida).</title>
        <authorList>
            <person name="Smith C.H."/>
        </authorList>
    </citation>
    <scope>NUCLEOTIDE SEQUENCE</scope>
    <source>
        <strain evidence="2">CHS0354</strain>
    </source>
</reference>
<reference evidence="2" key="3">
    <citation type="submission" date="2023-05" db="EMBL/GenBank/DDBJ databases">
        <authorList>
            <person name="Smith C.H."/>
        </authorList>
    </citation>
    <scope>NUCLEOTIDE SEQUENCE</scope>
    <source>
        <strain evidence="2">CHS0354</strain>
        <tissue evidence="2">Mantle</tissue>
    </source>
</reference>
<protein>
    <submittedName>
        <fullName evidence="2">Uncharacterized protein</fullName>
    </submittedName>
</protein>
<reference evidence="2" key="2">
    <citation type="journal article" date="2021" name="Genome Biol. Evol.">
        <title>Developing a high-quality reference genome for a parasitic bivalve with doubly uniparental inheritance (Bivalvia: Unionida).</title>
        <authorList>
            <person name="Smith C.H."/>
        </authorList>
    </citation>
    <scope>NUCLEOTIDE SEQUENCE</scope>
    <source>
        <strain evidence="2">CHS0354</strain>
        <tissue evidence="2">Mantle</tissue>
    </source>
</reference>
<feature type="non-terminal residue" evidence="2">
    <location>
        <position position="1"/>
    </location>
</feature>
<feature type="chain" id="PRO_5041966814" evidence="1">
    <location>
        <begin position="17"/>
        <end position="52"/>
    </location>
</feature>
<proteinExistence type="predicted"/>
<sequence>AYKLVVILIALHVFSSEIFRIGKDYIKKYTFIRRISSPYQEGGATVKKIVSF</sequence>
<gene>
    <name evidence="2" type="ORF">CHS0354_003781</name>
</gene>
<keyword evidence="3" id="KW-1185">Reference proteome</keyword>
<keyword evidence="1" id="KW-0732">Signal</keyword>
<feature type="non-terminal residue" evidence="2">
    <location>
        <position position="52"/>
    </location>
</feature>
<feature type="signal peptide" evidence="1">
    <location>
        <begin position="1"/>
        <end position="16"/>
    </location>
</feature>
<name>A0AAE0T2G8_9BIVA</name>
<organism evidence="2 3">
    <name type="scientific">Potamilus streckersoni</name>
    <dbReference type="NCBI Taxonomy" id="2493646"/>
    <lineage>
        <taxon>Eukaryota</taxon>
        <taxon>Metazoa</taxon>
        <taxon>Spiralia</taxon>
        <taxon>Lophotrochozoa</taxon>
        <taxon>Mollusca</taxon>
        <taxon>Bivalvia</taxon>
        <taxon>Autobranchia</taxon>
        <taxon>Heteroconchia</taxon>
        <taxon>Palaeoheterodonta</taxon>
        <taxon>Unionida</taxon>
        <taxon>Unionoidea</taxon>
        <taxon>Unionidae</taxon>
        <taxon>Ambleminae</taxon>
        <taxon>Lampsilini</taxon>
        <taxon>Potamilus</taxon>
    </lineage>
</organism>
<dbReference type="Proteomes" id="UP001195483">
    <property type="component" value="Unassembled WGS sequence"/>
</dbReference>
<evidence type="ECO:0000313" key="3">
    <source>
        <dbReference type="Proteomes" id="UP001195483"/>
    </source>
</evidence>